<keyword evidence="2 6" id="KW-0812">Transmembrane</keyword>
<accession>A0ABP9BZS9</accession>
<evidence type="ECO:0000313" key="8">
    <source>
        <dbReference type="EMBL" id="GAA4802914.1"/>
    </source>
</evidence>
<name>A0ABP9BZS9_9ACTN</name>
<proteinExistence type="predicted"/>
<evidence type="ECO:0000256" key="3">
    <source>
        <dbReference type="ARBA" id="ARBA00022989"/>
    </source>
</evidence>
<feature type="transmembrane region" description="Helical" evidence="6">
    <location>
        <begin position="424"/>
        <end position="444"/>
    </location>
</feature>
<sequence length="461" mass="48636">MKKTTKERDTSVRARSMPMASSTAEVKTSTRTAWWVTGLLFTFMVINFADKAILGLVATPLREEFGLDAAGYGYVASSFYLLFSISAFVVGLLGDRIPTRWLLLGLAVVWAVTQMPMLWTTSTAILVATRITLGAAEGPAFGTANHALHKWFDDRNRQLPSSIIATGACIGPLIAAPVLSWVIVQFGWRAGFGVLGALGLIWSLLWLTVRREGPHSKVIEATEPAVASTTATSANPVSGTADGGASFFQIIRSGTWIGATLLAFAAYWGMAIAVSWLPVYMQDSLGYSTTAMGNMVAVTWAIAALFMLGCGWLSQRLTTQGVPTRVSRGLLGSVVVLLGGAATFIGVHSGSPTLGIILLMIGLGAPSALYAMGQTLISEITPLSHRGAVLGLSVGISTIAGIIAPTVMGWMVEAGSDQNTGFTQGFTVMAYILIISSIAGAVLIHPQKDRIRCMATSPDAN</sequence>
<protein>
    <submittedName>
        <fullName evidence="8">MFS transporter</fullName>
    </submittedName>
</protein>
<feature type="domain" description="Major facilitator superfamily (MFS) profile" evidence="7">
    <location>
        <begin position="36"/>
        <end position="448"/>
    </location>
</feature>
<feature type="transmembrane region" description="Helical" evidence="6">
    <location>
        <begin position="353"/>
        <end position="377"/>
    </location>
</feature>
<evidence type="ECO:0000256" key="1">
    <source>
        <dbReference type="ARBA" id="ARBA00004651"/>
    </source>
</evidence>
<feature type="transmembrane region" description="Helical" evidence="6">
    <location>
        <begin position="326"/>
        <end position="347"/>
    </location>
</feature>
<keyword evidence="9" id="KW-1185">Reference proteome</keyword>
<dbReference type="InterPro" id="IPR011701">
    <property type="entry name" value="MFS"/>
</dbReference>
<dbReference type="SUPFAM" id="SSF103473">
    <property type="entry name" value="MFS general substrate transporter"/>
    <property type="match status" value="1"/>
</dbReference>
<feature type="region of interest" description="Disordered" evidence="5">
    <location>
        <begin position="1"/>
        <end position="20"/>
    </location>
</feature>
<feature type="transmembrane region" description="Helical" evidence="6">
    <location>
        <begin position="69"/>
        <end position="94"/>
    </location>
</feature>
<dbReference type="RefSeq" id="WP_200175522.1">
    <property type="nucleotide sequence ID" value="NZ_BAABKQ010000001.1"/>
</dbReference>
<dbReference type="PROSITE" id="PS50850">
    <property type="entry name" value="MFS"/>
    <property type="match status" value="1"/>
</dbReference>
<keyword evidence="4 6" id="KW-0472">Membrane</keyword>
<evidence type="ECO:0000256" key="6">
    <source>
        <dbReference type="SAM" id="Phobius"/>
    </source>
</evidence>
<dbReference type="PANTHER" id="PTHR11662">
    <property type="entry name" value="SOLUTE CARRIER FAMILY 17"/>
    <property type="match status" value="1"/>
</dbReference>
<feature type="transmembrane region" description="Helical" evidence="6">
    <location>
        <begin position="389"/>
        <end position="412"/>
    </location>
</feature>
<evidence type="ECO:0000256" key="4">
    <source>
        <dbReference type="ARBA" id="ARBA00023136"/>
    </source>
</evidence>
<feature type="transmembrane region" description="Helical" evidence="6">
    <location>
        <begin position="101"/>
        <end position="119"/>
    </location>
</feature>
<feature type="transmembrane region" description="Helical" evidence="6">
    <location>
        <begin position="32"/>
        <end position="49"/>
    </location>
</feature>
<gene>
    <name evidence="8" type="ORF">GCM10023353_01270</name>
</gene>
<dbReference type="InterPro" id="IPR020846">
    <property type="entry name" value="MFS_dom"/>
</dbReference>
<evidence type="ECO:0000313" key="9">
    <source>
        <dbReference type="Proteomes" id="UP001500839"/>
    </source>
</evidence>
<feature type="transmembrane region" description="Helical" evidence="6">
    <location>
        <begin position="190"/>
        <end position="209"/>
    </location>
</feature>
<feature type="compositionally biased region" description="Basic and acidic residues" evidence="5">
    <location>
        <begin position="1"/>
        <end position="12"/>
    </location>
</feature>
<dbReference type="InterPro" id="IPR050382">
    <property type="entry name" value="MFS_Na/Anion_cotransporter"/>
</dbReference>
<dbReference type="InterPro" id="IPR036259">
    <property type="entry name" value="MFS_trans_sf"/>
</dbReference>
<feature type="transmembrane region" description="Helical" evidence="6">
    <location>
        <begin position="291"/>
        <end position="314"/>
    </location>
</feature>
<feature type="transmembrane region" description="Helical" evidence="6">
    <location>
        <begin position="163"/>
        <end position="184"/>
    </location>
</feature>
<dbReference type="Gene3D" id="1.20.1250.20">
    <property type="entry name" value="MFS general substrate transporter like domains"/>
    <property type="match status" value="2"/>
</dbReference>
<comment type="caution">
    <text evidence="8">The sequence shown here is derived from an EMBL/GenBank/DDBJ whole genome shotgun (WGS) entry which is preliminary data.</text>
</comment>
<dbReference type="EMBL" id="BAABKQ010000001">
    <property type="protein sequence ID" value="GAA4802914.1"/>
    <property type="molecule type" value="Genomic_DNA"/>
</dbReference>
<comment type="subcellular location">
    <subcellularLocation>
        <location evidence="1">Cell membrane</location>
        <topology evidence="1">Multi-pass membrane protein</topology>
    </subcellularLocation>
</comment>
<evidence type="ECO:0000259" key="7">
    <source>
        <dbReference type="PROSITE" id="PS50850"/>
    </source>
</evidence>
<dbReference type="PANTHER" id="PTHR11662:SF450">
    <property type="entry name" value="BLR1003 PROTEIN"/>
    <property type="match status" value="1"/>
</dbReference>
<dbReference type="Proteomes" id="UP001500839">
    <property type="component" value="Unassembled WGS sequence"/>
</dbReference>
<dbReference type="Pfam" id="PF07690">
    <property type="entry name" value="MFS_1"/>
    <property type="match status" value="1"/>
</dbReference>
<feature type="transmembrane region" description="Helical" evidence="6">
    <location>
        <begin position="125"/>
        <end position="142"/>
    </location>
</feature>
<organism evidence="8 9">
    <name type="scientific">Tomitella cavernea</name>
    <dbReference type="NCBI Taxonomy" id="1387982"/>
    <lineage>
        <taxon>Bacteria</taxon>
        <taxon>Bacillati</taxon>
        <taxon>Actinomycetota</taxon>
        <taxon>Actinomycetes</taxon>
        <taxon>Mycobacteriales</taxon>
        <taxon>Tomitella</taxon>
    </lineage>
</organism>
<evidence type="ECO:0000256" key="5">
    <source>
        <dbReference type="SAM" id="MobiDB-lite"/>
    </source>
</evidence>
<keyword evidence="3 6" id="KW-1133">Transmembrane helix</keyword>
<reference evidence="9" key="1">
    <citation type="journal article" date="2019" name="Int. J. Syst. Evol. Microbiol.">
        <title>The Global Catalogue of Microorganisms (GCM) 10K type strain sequencing project: providing services to taxonomists for standard genome sequencing and annotation.</title>
        <authorList>
            <consortium name="The Broad Institute Genomics Platform"/>
            <consortium name="The Broad Institute Genome Sequencing Center for Infectious Disease"/>
            <person name="Wu L."/>
            <person name="Ma J."/>
        </authorList>
    </citation>
    <scope>NUCLEOTIDE SEQUENCE [LARGE SCALE GENOMIC DNA]</scope>
    <source>
        <strain evidence="9">JCM 18542</strain>
    </source>
</reference>
<evidence type="ECO:0000256" key="2">
    <source>
        <dbReference type="ARBA" id="ARBA00022692"/>
    </source>
</evidence>
<feature type="transmembrane region" description="Helical" evidence="6">
    <location>
        <begin position="256"/>
        <end position="279"/>
    </location>
</feature>